<accession>A0ABV6ZUF7</accession>
<dbReference type="RefSeq" id="WP_343163918.1">
    <property type="nucleotide sequence ID" value="NZ_JBHRSV010000001.1"/>
</dbReference>
<sequence>MTARALSYHDWPRQMRAETAAAYVDEKSVESFLAAVGTGRKKLYPEPRIIVGKGKRWLREDLDAALDRIHGKGAESLSGLV</sequence>
<dbReference type="Proteomes" id="UP001595379">
    <property type="component" value="Unassembled WGS sequence"/>
</dbReference>
<proteinExistence type="predicted"/>
<comment type="caution">
    <text evidence="1">The sequence shown here is derived from an EMBL/GenBank/DDBJ whole genome shotgun (WGS) entry which is preliminary data.</text>
</comment>
<protein>
    <recommendedName>
        <fullName evidence="3">Excisionase</fullName>
    </recommendedName>
</protein>
<name>A0ABV6ZUF7_9PROT</name>
<organism evidence="1 2">
    <name type="scientific">Hyphobacterium vulgare</name>
    <dbReference type="NCBI Taxonomy" id="1736751"/>
    <lineage>
        <taxon>Bacteria</taxon>
        <taxon>Pseudomonadati</taxon>
        <taxon>Pseudomonadota</taxon>
        <taxon>Alphaproteobacteria</taxon>
        <taxon>Maricaulales</taxon>
        <taxon>Maricaulaceae</taxon>
        <taxon>Hyphobacterium</taxon>
    </lineage>
</organism>
<dbReference type="EMBL" id="JBHRSV010000001">
    <property type="protein sequence ID" value="MFC2925035.1"/>
    <property type="molecule type" value="Genomic_DNA"/>
</dbReference>
<evidence type="ECO:0000313" key="1">
    <source>
        <dbReference type="EMBL" id="MFC2925035.1"/>
    </source>
</evidence>
<evidence type="ECO:0008006" key="3">
    <source>
        <dbReference type="Google" id="ProtNLM"/>
    </source>
</evidence>
<evidence type="ECO:0000313" key="2">
    <source>
        <dbReference type="Proteomes" id="UP001595379"/>
    </source>
</evidence>
<reference evidence="2" key="1">
    <citation type="journal article" date="2019" name="Int. J. Syst. Evol. Microbiol.">
        <title>The Global Catalogue of Microorganisms (GCM) 10K type strain sequencing project: providing services to taxonomists for standard genome sequencing and annotation.</title>
        <authorList>
            <consortium name="The Broad Institute Genomics Platform"/>
            <consortium name="The Broad Institute Genome Sequencing Center for Infectious Disease"/>
            <person name="Wu L."/>
            <person name="Ma J."/>
        </authorList>
    </citation>
    <scope>NUCLEOTIDE SEQUENCE [LARGE SCALE GENOMIC DNA]</scope>
    <source>
        <strain evidence="2">KCTC 52487</strain>
    </source>
</reference>
<keyword evidence="2" id="KW-1185">Reference proteome</keyword>
<gene>
    <name evidence="1" type="ORF">ACFOOR_02830</name>
</gene>